<dbReference type="Proteomes" id="UP000708148">
    <property type="component" value="Unassembled WGS sequence"/>
</dbReference>
<keyword evidence="5 9" id="KW-0378">Hydrolase</keyword>
<keyword evidence="13" id="KW-1185">Reference proteome</keyword>
<evidence type="ECO:0000256" key="7">
    <source>
        <dbReference type="ARBA" id="ARBA00022912"/>
    </source>
</evidence>
<feature type="non-terminal residue" evidence="12">
    <location>
        <position position="1"/>
    </location>
</feature>
<dbReference type="EMBL" id="CAJHUC010000515">
    <property type="protein sequence ID" value="CAD7696623.1"/>
    <property type="molecule type" value="Genomic_DNA"/>
</dbReference>
<evidence type="ECO:0000256" key="2">
    <source>
        <dbReference type="ARBA" id="ARBA00001946"/>
    </source>
</evidence>
<evidence type="ECO:0000256" key="6">
    <source>
        <dbReference type="ARBA" id="ARBA00022842"/>
    </source>
</evidence>
<dbReference type="SMART" id="SM00332">
    <property type="entry name" value="PP2Cc"/>
    <property type="match status" value="1"/>
</dbReference>
<organism evidence="12 13">
    <name type="scientific">Ostreobium quekettii</name>
    <dbReference type="NCBI Taxonomy" id="121088"/>
    <lineage>
        <taxon>Eukaryota</taxon>
        <taxon>Viridiplantae</taxon>
        <taxon>Chlorophyta</taxon>
        <taxon>core chlorophytes</taxon>
        <taxon>Ulvophyceae</taxon>
        <taxon>TCBD clade</taxon>
        <taxon>Bryopsidales</taxon>
        <taxon>Ostreobineae</taxon>
        <taxon>Ostreobiaceae</taxon>
        <taxon>Ostreobium</taxon>
    </lineage>
</organism>
<feature type="compositionally biased region" description="Low complexity" evidence="10">
    <location>
        <begin position="315"/>
        <end position="330"/>
    </location>
</feature>
<dbReference type="InterPro" id="IPR000222">
    <property type="entry name" value="PP2C_BS"/>
</dbReference>
<keyword evidence="7 9" id="KW-0904">Protein phosphatase</keyword>
<dbReference type="EC" id="3.1.3.16" evidence="3"/>
<reference evidence="12" key="1">
    <citation type="submission" date="2020-12" db="EMBL/GenBank/DDBJ databases">
        <authorList>
            <person name="Iha C."/>
        </authorList>
    </citation>
    <scope>NUCLEOTIDE SEQUENCE</scope>
</reference>
<keyword evidence="6" id="KW-0460">Magnesium</keyword>
<dbReference type="OrthoDB" id="10264738at2759"/>
<keyword evidence="8" id="KW-0464">Manganese</keyword>
<dbReference type="InterPro" id="IPR036457">
    <property type="entry name" value="PPM-type-like_dom_sf"/>
</dbReference>
<gene>
    <name evidence="12" type="ORF">OSTQU699_LOCUS1984</name>
</gene>
<evidence type="ECO:0000259" key="11">
    <source>
        <dbReference type="PROSITE" id="PS51746"/>
    </source>
</evidence>
<evidence type="ECO:0000256" key="3">
    <source>
        <dbReference type="ARBA" id="ARBA00013081"/>
    </source>
</evidence>
<name>A0A8S1INT2_9CHLO</name>
<keyword evidence="4" id="KW-0479">Metal-binding</keyword>
<dbReference type="InterPro" id="IPR015655">
    <property type="entry name" value="PP2C"/>
</dbReference>
<dbReference type="GO" id="GO:0046872">
    <property type="term" value="F:metal ion binding"/>
    <property type="evidence" value="ECO:0007669"/>
    <property type="project" value="UniProtKB-KW"/>
</dbReference>
<evidence type="ECO:0000256" key="9">
    <source>
        <dbReference type="RuleBase" id="RU003465"/>
    </source>
</evidence>
<dbReference type="CDD" id="cd00143">
    <property type="entry name" value="PP2Cc"/>
    <property type="match status" value="1"/>
</dbReference>
<evidence type="ECO:0000313" key="12">
    <source>
        <dbReference type="EMBL" id="CAD7696623.1"/>
    </source>
</evidence>
<evidence type="ECO:0000256" key="10">
    <source>
        <dbReference type="SAM" id="MobiDB-lite"/>
    </source>
</evidence>
<evidence type="ECO:0000313" key="13">
    <source>
        <dbReference type="Proteomes" id="UP000708148"/>
    </source>
</evidence>
<sequence length="353" mass="37338">MSEGRSLVLGPRLSTGLSHSVVKGEDFRAQQPNLRWSHDGSGETDFAFFGIFDGHGGKQVAKYCSKTLHDELQKTLSKQTQFPGALAVDLPGFQAAAKELSAFDGQDAVVQQTPEALVEAFTCADDVCRAMNLDSGTTATVAVLAGWEVIIGNVGDSLAVLDTGCEVLQVSGNHRLDKNKAEQERIQKAGGEIARSTVCGVETGPLRAWPGGLAMSRTIGDPKAGDFVTSVPEVRQFTWPFTGGRLIVASDGLWDAVSPKSACHSTRGMSAGQAANALVKASRKGKTSSRDDVTVLVVDAIPNEQGRLPAILHRTASGASTSSSSGQDSSEGCLIWKPLEENKGPSVNWRERS</sequence>
<dbReference type="InterPro" id="IPR001932">
    <property type="entry name" value="PPM-type_phosphatase-like_dom"/>
</dbReference>
<comment type="cofactor">
    <cofactor evidence="2">
        <name>Mg(2+)</name>
        <dbReference type="ChEBI" id="CHEBI:18420"/>
    </cofactor>
</comment>
<comment type="cofactor">
    <cofactor evidence="1">
        <name>Mn(2+)</name>
        <dbReference type="ChEBI" id="CHEBI:29035"/>
    </cofactor>
</comment>
<evidence type="ECO:0000256" key="5">
    <source>
        <dbReference type="ARBA" id="ARBA00022801"/>
    </source>
</evidence>
<dbReference type="PROSITE" id="PS51746">
    <property type="entry name" value="PPM_2"/>
    <property type="match status" value="1"/>
</dbReference>
<comment type="caution">
    <text evidence="12">The sequence shown here is derived from an EMBL/GenBank/DDBJ whole genome shotgun (WGS) entry which is preliminary data.</text>
</comment>
<dbReference type="GO" id="GO:0004722">
    <property type="term" value="F:protein serine/threonine phosphatase activity"/>
    <property type="evidence" value="ECO:0007669"/>
    <property type="project" value="UniProtKB-EC"/>
</dbReference>
<dbReference type="Pfam" id="PF00481">
    <property type="entry name" value="PP2C"/>
    <property type="match status" value="1"/>
</dbReference>
<protein>
    <recommendedName>
        <fullName evidence="3">protein-serine/threonine phosphatase</fullName>
        <ecNumber evidence="3">3.1.3.16</ecNumber>
    </recommendedName>
</protein>
<accession>A0A8S1INT2</accession>
<dbReference type="Gene3D" id="3.60.40.10">
    <property type="entry name" value="PPM-type phosphatase domain"/>
    <property type="match status" value="1"/>
</dbReference>
<dbReference type="AlphaFoldDB" id="A0A8S1INT2"/>
<dbReference type="SUPFAM" id="SSF81606">
    <property type="entry name" value="PP2C-like"/>
    <property type="match status" value="1"/>
</dbReference>
<evidence type="ECO:0000256" key="1">
    <source>
        <dbReference type="ARBA" id="ARBA00001936"/>
    </source>
</evidence>
<evidence type="ECO:0000256" key="4">
    <source>
        <dbReference type="ARBA" id="ARBA00022723"/>
    </source>
</evidence>
<dbReference type="SMART" id="SM00331">
    <property type="entry name" value="PP2C_SIG"/>
    <property type="match status" value="1"/>
</dbReference>
<feature type="domain" description="PPM-type phosphatase" evidence="11">
    <location>
        <begin position="5"/>
        <end position="300"/>
    </location>
</feature>
<feature type="region of interest" description="Disordered" evidence="10">
    <location>
        <begin position="315"/>
        <end position="338"/>
    </location>
</feature>
<evidence type="ECO:0000256" key="8">
    <source>
        <dbReference type="ARBA" id="ARBA00023211"/>
    </source>
</evidence>
<dbReference type="PANTHER" id="PTHR47992">
    <property type="entry name" value="PROTEIN PHOSPHATASE"/>
    <property type="match status" value="1"/>
</dbReference>
<comment type="similarity">
    <text evidence="9">Belongs to the PP2C family.</text>
</comment>
<dbReference type="PROSITE" id="PS01032">
    <property type="entry name" value="PPM_1"/>
    <property type="match status" value="1"/>
</dbReference>
<proteinExistence type="inferred from homology"/>